<dbReference type="EMBL" id="CAXJIO010000001">
    <property type="protein sequence ID" value="CAL2101105.1"/>
    <property type="molecule type" value="Genomic_DNA"/>
</dbReference>
<evidence type="ECO:0000313" key="4">
    <source>
        <dbReference type="EMBL" id="CAL2101105.1"/>
    </source>
</evidence>
<dbReference type="Proteomes" id="UP001497527">
    <property type="component" value="Unassembled WGS sequence"/>
</dbReference>
<dbReference type="Gene3D" id="2.60.40.10">
    <property type="entry name" value="Immunoglobulins"/>
    <property type="match status" value="1"/>
</dbReference>
<feature type="domain" description="SusE outer membrane protein" evidence="2">
    <location>
        <begin position="34"/>
        <end position="121"/>
    </location>
</feature>
<dbReference type="InterPro" id="IPR025970">
    <property type="entry name" value="SusE"/>
</dbReference>
<dbReference type="CDD" id="cd12956">
    <property type="entry name" value="CBM_SusE-F_like"/>
    <property type="match status" value="3"/>
</dbReference>
<evidence type="ECO:0000313" key="5">
    <source>
        <dbReference type="Proteomes" id="UP001497527"/>
    </source>
</evidence>
<dbReference type="Gene3D" id="2.60.40.3620">
    <property type="match status" value="3"/>
</dbReference>
<name>A0ABM9P6H1_9FLAO</name>
<sequence>MKKIVSLLSFILIFSFIGCQENDNLEFIVQPPQQNVEFTNAFLNEYVITQQTSGNIAERFVWNEVEFEGVATPVTYELQVSLTSDFASLESLGTTNQTNLPVTVGKFLSLAADAGLDNDPSTDDKPNTGNIYFRVIASVGTNGGPESISSIKELTITIPESTGSSSGVQVASWGIVGSGYNDWGNAGPDAPFYTTSEANVFVSYVSLVDGEIKFRENNDWANNFGDTGADGTLDAGGDNIVSTAGTYKVTLNLNDNTYTIEEFSWGIVGSGYNDWGNAGPDAAFHYDYTTDTFKVGVKLLDGEIKFRLNNDWGTNFGDTGADGTLDAGGDNIVSTAGFYNVTIDFNNNTYTIEAGDVWGIVGSGYNDWGNAGPDFSFTEVNPGIFVANNVTLLDGEIKFRINEDWGTNFGDTGADGTLDAGGDNIVSTAGNYRIVMDLSDSSNPTYTITSL</sequence>
<keyword evidence="1" id="KW-0732">Signal</keyword>
<feature type="domain" description="Outer membrane protein SusF/SusE-like C-terminal" evidence="3">
    <location>
        <begin position="175"/>
        <end position="259"/>
    </location>
</feature>
<reference evidence="4 5" key="1">
    <citation type="submission" date="2024-05" db="EMBL/GenBank/DDBJ databases">
        <authorList>
            <person name="Duchaud E."/>
        </authorList>
    </citation>
    <scope>NUCLEOTIDE SEQUENCE [LARGE SCALE GENOMIC DNA]</scope>
    <source>
        <strain evidence="4">Ena-SAMPLE-TAB-13-05-2024-13:56:06:370-140308</strain>
    </source>
</reference>
<dbReference type="PROSITE" id="PS51257">
    <property type="entry name" value="PROKAR_LIPOPROTEIN"/>
    <property type="match status" value="1"/>
</dbReference>
<comment type="caution">
    <text evidence="4">The sequence shown here is derived from an EMBL/GenBank/DDBJ whole genome shotgun (WGS) entry which is preliminary data.</text>
</comment>
<proteinExistence type="predicted"/>
<dbReference type="Pfam" id="PF14292">
    <property type="entry name" value="SusE"/>
    <property type="match status" value="1"/>
</dbReference>
<evidence type="ECO:0000259" key="2">
    <source>
        <dbReference type="Pfam" id="PF14292"/>
    </source>
</evidence>
<dbReference type="RefSeq" id="WP_348719073.1">
    <property type="nucleotide sequence ID" value="NZ_CAXJIO010000001.1"/>
</dbReference>
<gene>
    <name evidence="4" type="ORF">T190423A01A_100093</name>
</gene>
<keyword evidence="5" id="KW-1185">Reference proteome</keyword>
<feature type="signal peptide" evidence="1">
    <location>
        <begin position="1"/>
        <end position="21"/>
    </location>
</feature>
<feature type="domain" description="Outer membrane protein SusF/SusE-like C-terminal" evidence="3">
    <location>
        <begin position="267"/>
        <end position="351"/>
    </location>
</feature>
<evidence type="ECO:0000259" key="3">
    <source>
        <dbReference type="Pfam" id="PF16411"/>
    </source>
</evidence>
<dbReference type="Pfam" id="PF16411">
    <property type="entry name" value="SusF_SusE"/>
    <property type="match status" value="2"/>
</dbReference>
<dbReference type="InterPro" id="IPR013783">
    <property type="entry name" value="Ig-like_fold"/>
</dbReference>
<organism evidence="4 5">
    <name type="scientific">Tenacibaculum polynesiense</name>
    <dbReference type="NCBI Taxonomy" id="3137857"/>
    <lineage>
        <taxon>Bacteria</taxon>
        <taxon>Pseudomonadati</taxon>
        <taxon>Bacteroidota</taxon>
        <taxon>Flavobacteriia</taxon>
        <taxon>Flavobacteriales</taxon>
        <taxon>Flavobacteriaceae</taxon>
        <taxon>Tenacibaculum</taxon>
    </lineage>
</organism>
<evidence type="ECO:0000256" key="1">
    <source>
        <dbReference type="SAM" id="SignalP"/>
    </source>
</evidence>
<accession>A0ABM9P6H1</accession>
<dbReference type="InterPro" id="IPR032187">
    <property type="entry name" value="SusF/SusE-like_C"/>
</dbReference>
<protein>
    <submittedName>
        <fullName evidence="4">Starch-binding outer membrane protein SusE/F</fullName>
    </submittedName>
</protein>
<feature type="chain" id="PRO_5045626429" evidence="1">
    <location>
        <begin position="22"/>
        <end position="451"/>
    </location>
</feature>